<geneLocation type="plasmid" evidence="2 4">
    <name>pNBRC108728a</name>
</geneLocation>
<dbReference type="InterPro" id="IPR010982">
    <property type="entry name" value="Lambda_DNA-bd_dom_sf"/>
</dbReference>
<protein>
    <recommendedName>
        <fullName evidence="1">HTH cro/C1-type domain-containing protein</fullName>
    </recommendedName>
</protein>
<sequence length="202" mass="21697">MTSEDGIRVQRTGETRSRAAMTEAVHKAAGDYLREEPVEVADEVLATMVELIIQDHVVPPGSGDVDLTSRALHSYLDLATSRTVLAKEASATRRGQLGNLGWVEYLESLGASQSVIARDVGVSPGTVSRWMSGKLSPTLPLVIATAKAYKRSIPQAIVAAGFVTAEEARMPPVLPRALQLASVPTAVIMQELLRRELERTPG</sequence>
<keyword evidence="2" id="KW-0614">Plasmid</keyword>
<dbReference type="Gene3D" id="1.10.260.40">
    <property type="entry name" value="lambda repressor-like DNA-binding domains"/>
    <property type="match status" value="1"/>
</dbReference>
<dbReference type="Proteomes" id="UP001321486">
    <property type="component" value="Plasmid pNBRC108728a"/>
</dbReference>
<dbReference type="CDD" id="cd00093">
    <property type="entry name" value="HTH_XRE"/>
    <property type="match status" value="1"/>
</dbReference>
<reference evidence="2" key="3">
    <citation type="submission" date="2023-02" db="EMBL/GenBank/DDBJ databases">
        <authorList>
            <person name="Sun Q."/>
            <person name="Mori K."/>
        </authorList>
    </citation>
    <scope>NUCLEOTIDE SEQUENCE</scope>
    <source>
        <strain evidence="2">NBRC 108728</strain>
        <plasmid evidence="2">pNBRC108728a</plasmid>
    </source>
</reference>
<reference evidence="2" key="1">
    <citation type="journal article" date="2014" name="Int. J. Syst. Evol. Microbiol.">
        <title>Complete genome of a new Firmicutes species belonging to the dominant human colonic microbiota ('Ruminococcus bicirculans') reveals two chromosomes and a selective capacity to utilize plant glucans.</title>
        <authorList>
            <consortium name="NISC Comparative Sequencing Program"/>
            <person name="Wegmann U."/>
            <person name="Louis P."/>
            <person name="Goesmann A."/>
            <person name="Henrissat B."/>
            <person name="Duncan S.H."/>
            <person name="Flint H.J."/>
        </authorList>
    </citation>
    <scope>NUCLEOTIDE SEQUENCE</scope>
    <source>
        <strain evidence="2">NBRC 108728</strain>
    </source>
</reference>
<dbReference type="EMBL" id="AP027733">
    <property type="protein sequence ID" value="BDZ52920.1"/>
    <property type="molecule type" value="Genomic_DNA"/>
</dbReference>
<dbReference type="InterPro" id="IPR001387">
    <property type="entry name" value="Cro/C1-type_HTH"/>
</dbReference>
<evidence type="ECO:0000313" key="3">
    <source>
        <dbReference type="EMBL" id="BDZ52920.1"/>
    </source>
</evidence>
<organism evidence="2 4">
    <name type="scientific">Frondihabitans sucicola</name>
    <dbReference type="NCBI Taxonomy" id="1268041"/>
    <lineage>
        <taxon>Bacteria</taxon>
        <taxon>Bacillati</taxon>
        <taxon>Actinomycetota</taxon>
        <taxon>Actinomycetes</taxon>
        <taxon>Micrococcales</taxon>
        <taxon>Microbacteriaceae</taxon>
        <taxon>Frondihabitans</taxon>
    </lineage>
</organism>
<dbReference type="Pfam" id="PF01381">
    <property type="entry name" value="HTH_3"/>
    <property type="match status" value="1"/>
</dbReference>
<dbReference type="PROSITE" id="PS50943">
    <property type="entry name" value="HTH_CROC1"/>
    <property type="match status" value="1"/>
</dbReference>
<feature type="domain" description="HTH cro/C1-type" evidence="1">
    <location>
        <begin position="104"/>
        <end position="156"/>
    </location>
</feature>
<evidence type="ECO:0000313" key="4">
    <source>
        <dbReference type="Proteomes" id="UP001321486"/>
    </source>
</evidence>
<accession>A0ABM8GV54</accession>
<name>A0ABM8GV54_9MICO</name>
<dbReference type="RefSeq" id="WP_286347203.1">
    <property type="nucleotide sequence ID" value="NZ_AP027733.1"/>
</dbReference>
<proteinExistence type="predicted"/>
<gene>
    <name evidence="2" type="ORF">GCM10025867_45940</name>
    <name evidence="3" type="ORF">GCM10025867_51610</name>
</gene>
<evidence type="ECO:0000259" key="1">
    <source>
        <dbReference type="PROSITE" id="PS50943"/>
    </source>
</evidence>
<dbReference type="EMBL" id="AP027733">
    <property type="protein sequence ID" value="BDZ52353.1"/>
    <property type="molecule type" value="Genomic_DNA"/>
</dbReference>
<dbReference type="SUPFAM" id="SSF47413">
    <property type="entry name" value="lambda repressor-like DNA-binding domains"/>
    <property type="match status" value="1"/>
</dbReference>
<reference evidence="4" key="2">
    <citation type="journal article" date="2019" name="Int. J. Syst. Evol. Microbiol.">
        <title>The Global Catalogue of Microorganisms (GCM) 10K type strain sequencing project: providing services to taxonomists for standard genome sequencing and annotation.</title>
        <authorList>
            <consortium name="The Broad Institute Genomics Platform"/>
            <consortium name="The Broad Institute Genome Sequencing Center for Infectious Disease"/>
            <person name="Wu L."/>
            <person name="Ma J."/>
        </authorList>
    </citation>
    <scope>NUCLEOTIDE SEQUENCE [LARGE SCALE GENOMIC DNA]</scope>
    <source>
        <strain evidence="4">NBRC 108728</strain>
    </source>
</reference>
<keyword evidence="4" id="KW-1185">Reference proteome</keyword>
<evidence type="ECO:0000313" key="2">
    <source>
        <dbReference type="EMBL" id="BDZ52353.1"/>
    </source>
</evidence>